<evidence type="ECO:0000259" key="5">
    <source>
        <dbReference type="SMART" id="SM00849"/>
    </source>
</evidence>
<sequence length="251" mass="28212">MIISNIIMIPHKQTEGRLKTSFHRFNEVQAPIQPLPKESRLMALQAEIIAVTPFRQNCTLLWDDETREAVLTDVGGDVPYLLQELDAKNLTLTAIWLTHGHLDHAGGVVELREHRPVPVIGPHADDEFLLQALPETTAQYGFPVSPAFKPTRWLNEGETLKVGSHTFQVLHIPGHTPGHVVFYCAEAGLLIAGDVLFYETIGRTDFPRGNHADLIHNIRNKLFVLPEDTRVIAGHGRMTDIGHEKRHNPFF</sequence>
<dbReference type="PANTHER" id="PTHR46233">
    <property type="entry name" value="HYDROXYACYLGLUTATHIONE HYDROLASE GLOC"/>
    <property type="match status" value="1"/>
</dbReference>
<dbReference type="GO" id="GO:0016787">
    <property type="term" value="F:hydrolase activity"/>
    <property type="evidence" value="ECO:0007669"/>
    <property type="project" value="UniProtKB-KW"/>
</dbReference>
<evidence type="ECO:0000313" key="6">
    <source>
        <dbReference type="EMBL" id="EIG26072.1"/>
    </source>
</evidence>
<dbReference type="Proteomes" id="UP000004473">
    <property type="component" value="Unassembled WGS sequence"/>
</dbReference>
<dbReference type="EMBL" id="AJMT01000170">
    <property type="protein sequence ID" value="EIG26072.1"/>
    <property type="molecule type" value="Genomic_DNA"/>
</dbReference>
<evidence type="ECO:0000256" key="4">
    <source>
        <dbReference type="ARBA" id="ARBA00022833"/>
    </source>
</evidence>
<organism evidence="6 7">
    <name type="scientific">Neisseria sicca VK64</name>
    <dbReference type="NCBI Taxonomy" id="1095748"/>
    <lineage>
        <taxon>Bacteria</taxon>
        <taxon>Pseudomonadati</taxon>
        <taxon>Pseudomonadota</taxon>
        <taxon>Betaproteobacteria</taxon>
        <taxon>Neisseriales</taxon>
        <taxon>Neisseriaceae</taxon>
        <taxon>Neisseria</taxon>
    </lineage>
</organism>
<keyword evidence="4" id="KW-0862">Zinc</keyword>
<reference evidence="6 7" key="1">
    <citation type="submission" date="2012-04" db="EMBL/GenBank/DDBJ databases">
        <authorList>
            <person name="Harkins D.M."/>
            <person name="Madupu R."/>
            <person name="Durkin A.S."/>
            <person name="Torralba M."/>
            <person name="Methe B."/>
            <person name="Sutton G.G."/>
            <person name="Nelson K.E."/>
        </authorList>
    </citation>
    <scope>NUCLEOTIDE SEQUENCE [LARGE SCALE GENOMIC DNA]</scope>
    <source>
        <strain evidence="6 7">VK64</strain>
    </source>
</reference>
<dbReference type="InterPro" id="IPR001279">
    <property type="entry name" value="Metallo-B-lactamas"/>
</dbReference>
<evidence type="ECO:0000256" key="3">
    <source>
        <dbReference type="ARBA" id="ARBA00022801"/>
    </source>
</evidence>
<protein>
    <submittedName>
        <fullName evidence="6">Metallo-beta-lactamase domain protein</fullName>
    </submittedName>
</protein>
<dbReference type="AlphaFoldDB" id="I2NJR1"/>
<accession>I2NJR1</accession>
<dbReference type="SMART" id="SM00849">
    <property type="entry name" value="Lactamase_B"/>
    <property type="match status" value="1"/>
</dbReference>
<dbReference type="GO" id="GO:0046872">
    <property type="term" value="F:metal ion binding"/>
    <property type="evidence" value="ECO:0007669"/>
    <property type="project" value="UniProtKB-KW"/>
</dbReference>
<evidence type="ECO:0000313" key="7">
    <source>
        <dbReference type="Proteomes" id="UP000004473"/>
    </source>
</evidence>
<dbReference type="PANTHER" id="PTHR46233:SF3">
    <property type="entry name" value="HYDROXYACYLGLUTATHIONE HYDROLASE GLOC"/>
    <property type="match status" value="1"/>
</dbReference>
<gene>
    <name evidence="6" type="ORF">HMPREF1051_0321</name>
</gene>
<proteinExistence type="predicted"/>
<feature type="domain" description="Metallo-beta-lactamase" evidence="5">
    <location>
        <begin position="55"/>
        <end position="235"/>
    </location>
</feature>
<dbReference type="Gene3D" id="3.60.15.10">
    <property type="entry name" value="Ribonuclease Z/Hydroxyacylglutathione hydrolase-like"/>
    <property type="match status" value="1"/>
</dbReference>
<dbReference type="PATRIC" id="fig|1095748.3.peg.2073"/>
<comment type="caution">
    <text evidence="6">The sequence shown here is derived from an EMBL/GenBank/DDBJ whole genome shotgun (WGS) entry which is preliminary data.</text>
</comment>
<evidence type="ECO:0000256" key="1">
    <source>
        <dbReference type="ARBA" id="ARBA00001947"/>
    </source>
</evidence>
<keyword evidence="2" id="KW-0479">Metal-binding</keyword>
<keyword evidence="3" id="KW-0378">Hydrolase</keyword>
<dbReference type="InterPro" id="IPR036866">
    <property type="entry name" value="RibonucZ/Hydroxyglut_hydro"/>
</dbReference>
<dbReference type="Pfam" id="PF00753">
    <property type="entry name" value="Lactamase_B"/>
    <property type="match status" value="1"/>
</dbReference>
<evidence type="ECO:0000256" key="2">
    <source>
        <dbReference type="ARBA" id="ARBA00022723"/>
    </source>
</evidence>
<comment type="cofactor">
    <cofactor evidence="1">
        <name>Zn(2+)</name>
        <dbReference type="ChEBI" id="CHEBI:29105"/>
    </cofactor>
</comment>
<dbReference type="SUPFAM" id="SSF56281">
    <property type="entry name" value="Metallo-hydrolase/oxidoreductase"/>
    <property type="match status" value="1"/>
</dbReference>
<dbReference type="CDD" id="cd07737">
    <property type="entry name" value="YcbL-like_MBL-fold"/>
    <property type="match status" value="1"/>
</dbReference>
<name>I2NJR1_NEISI</name>
<dbReference type="InterPro" id="IPR051453">
    <property type="entry name" value="MBL_Glyoxalase_II"/>
</dbReference>